<evidence type="ECO:0000313" key="1">
    <source>
        <dbReference type="EMBL" id="OCT55332.1"/>
    </source>
</evidence>
<protein>
    <submittedName>
        <fullName evidence="1">Uncharacterized protein</fullName>
    </submittedName>
</protein>
<dbReference type="EMBL" id="KV499756">
    <property type="protein sequence ID" value="OCT55332.1"/>
    <property type="molecule type" value="Genomic_DNA"/>
</dbReference>
<sequence>MGFYLLVFFQKLNKMLHNTLRLTESCFFYSMSRNLAFCKFYHHCTCTLLIYYFYCIKFIFSSPVTY</sequence>
<dbReference type="Proteomes" id="UP000694892">
    <property type="component" value="Unassembled WGS sequence"/>
</dbReference>
<reference evidence="1" key="1">
    <citation type="submission" date="2016-05" db="EMBL/GenBank/DDBJ databases">
        <title>WGS assembly of Xenopus laevis.</title>
        <authorList>
            <person name="Session A."/>
            <person name="Uno Y."/>
            <person name="Kwon T."/>
            <person name="Chapman J."/>
            <person name="Toyoda A."/>
            <person name="Takahashi S."/>
            <person name="Fukui A."/>
            <person name="Hikosaka A."/>
            <person name="Putnam N."/>
            <person name="Stites J."/>
            <person name="Van Heeringen S."/>
            <person name="Quigley I."/>
            <person name="Heinz S."/>
            <person name="Hellsten U."/>
            <person name="Lyons J."/>
            <person name="Suzuki A."/>
            <person name="Kondo M."/>
            <person name="Ogino H."/>
            <person name="Ochi H."/>
            <person name="Bogdanovic O."/>
            <person name="Lister R."/>
            <person name="Georgiou G."/>
            <person name="Paranjpe S."/>
            <person name="Van Kruijsbergen I."/>
            <person name="Mozaffari S."/>
            <person name="Shu S."/>
            <person name="Schmutz J."/>
            <person name="Jenkins J."/>
            <person name="Grimwood J."/>
            <person name="Carlson J."/>
            <person name="Mitros T."/>
            <person name="Simakov O."/>
            <person name="Heald R."/>
            <person name="Miller K."/>
            <person name="Haudenschild C."/>
            <person name="Kuroki Y."/>
            <person name="Tanaka T."/>
            <person name="Michiue T."/>
            <person name="Watanabe M."/>
            <person name="Kinoshita T."/>
            <person name="Ohta Y."/>
            <person name="Mawaribuchi S."/>
            <person name="Suzuki Y."/>
            <person name="Haramoto Y."/>
            <person name="Yamamoto T."/>
            <person name="Takagi C."/>
            <person name="Kitzman J."/>
            <person name="Shendure J."/>
            <person name="Nakayama T."/>
            <person name="Izutsu Y."/>
            <person name="Robert J."/>
            <person name="Dichmann D."/>
            <person name="Flajnik M."/>
            <person name="Houston D."/>
            <person name="Marcotte E."/>
            <person name="Wallingford J."/>
            <person name="Ito Y."/>
            <person name="Asashima M."/>
            <person name="Ueno N."/>
            <person name="Matsuda Y."/>
            <person name="Jan Veenstra G."/>
            <person name="Fujiyama A."/>
            <person name="Harland R."/>
            <person name="Taira M."/>
            <person name="Rokhsar D.S."/>
        </authorList>
    </citation>
    <scope>NUCLEOTIDE SEQUENCE</scope>
    <source>
        <strain evidence="1">J</strain>
        <tissue evidence="1">Blood</tissue>
    </source>
</reference>
<name>A0A974BNS7_XENLA</name>
<proteinExistence type="predicted"/>
<dbReference type="AlphaFoldDB" id="A0A974BNS7"/>
<gene>
    <name evidence="1" type="ORF">XELAEV_18002912mg</name>
</gene>
<accession>A0A974BNS7</accession>
<organism evidence="1">
    <name type="scientific">Xenopus laevis</name>
    <name type="common">African clawed frog</name>
    <dbReference type="NCBI Taxonomy" id="8355"/>
    <lineage>
        <taxon>Eukaryota</taxon>
        <taxon>Metazoa</taxon>
        <taxon>Chordata</taxon>
        <taxon>Craniata</taxon>
        <taxon>Vertebrata</taxon>
        <taxon>Euteleostomi</taxon>
        <taxon>Amphibia</taxon>
        <taxon>Batrachia</taxon>
        <taxon>Anura</taxon>
        <taxon>Pipoidea</taxon>
        <taxon>Pipidae</taxon>
        <taxon>Xenopodinae</taxon>
        <taxon>Xenopus</taxon>
        <taxon>Xenopus</taxon>
    </lineage>
</organism>